<evidence type="ECO:0000313" key="3">
    <source>
        <dbReference type="Proteomes" id="UP000316167"/>
    </source>
</evidence>
<accession>A0A562SS16</accession>
<proteinExistence type="predicted"/>
<sequence>MKTLFKLVVFLYSFSTFAQDNKLYRITYYNFNDTLMPEDKKYSAILLSSETQSVSYKLPYRFENAGMKKVSSSQGATKYEYYSEKDTIKVYCYKELAHNRLVFESEFSFVIRASKPYTDSLHPFDWVIHESQKEIGGLVCKKATMSFRGRKYVAWFAETVPLNNGPWKFGGLPGLITEIHDETFTVYWTLHKIEKTNDVLPLVPTKIEGDYADFKKLYKERFLKVKRAIESHGNVEDPNCSDCKGSTTFTSNTIEDLLTDN</sequence>
<feature type="chain" id="PRO_5022108555" evidence="1">
    <location>
        <begin position="19"/>
        <end position="261"/>
    </location>
</feature>
<keyword evidence="3" id="KW-1185">Reference proteome</keyword>
<evidence type="ECO:0000256" key="1">
    <source>
        <dbReference type="SAM" id="SignalP"/>
    </source>
</evidence>
<dbReference type="Pfam" id="PF09697">
    <property type="entry name" value="Porph_ging"/>
    <property type="match status" value="1"/>
</dbReference>
<dbReference type="RefSeq" id="WP_144886197.1">
    <property type="nucleotide sequence ID" value="NZ_VLLE01000003.1"/>
</dbReference>
<keyword evidence="1" id="KW-0732">Signal</keyword>
<feature type="signal peptide" evidence="1">
    <location>
        <begin position="1"/>
        <end position="18"/>
    </location>
</feature>
<dbReference type="InterPro" id="IPR005901">
    <property type="entry name" value="GLPGLI"/>
</dbReference>
<reference evidence="2 3" key="1">
    <citation type="journal article" date="2015" name="Stand. Genomic Sci.">
        <title>Genomic Encyclopedia of Bacterial and Archaeal Type Strains, Phase III: the genomes of soil and plant-associated and newly described type strains.</title>
        <authorList>
            <person name="Whitman W.B."/>
            <person name="Woyke T."/>
            <person name="Klenk H.P."/>
            <person name="Zhou Y."/>
            <person name="Lilburn T.G."/>
            <person name="Beck B.J."/>
            <person name="De Vos P."/>
            <person name="Vandamme P."/>
            <person name="Eisen J.A."/>
            <person name="Garrity G."/>
            <person name="Hugenholtz P."/>
            <person name="Kyrpides N.C."/>
        </authorList>
    </citation>
    <scope>NUCLEOTIDE SEQUENCE [LARGE SCALE GENOMIC DNA]</scope>
    <source>
        <strain evidence="2 3">CGMCC 1.7271</strain>
    </source>
</reference>
<dbReference type="AlphaFoldDB" id="A0A562SS16"/>
<comment type="caution">
    <text evidence="2">The sequence shown here is derived from an EMBL/GenBank/DDBJ whole genome shotgun (WGS) entry which is preliminary data.</text>
</comment>
<gene>
    <name evidence="2" type="ORF">IQ13_2037</name>
</gene>
<dbReference type="Proteomes" id="UP000316167">
    <property type="component" value="Unassembled WGS sequence"/>
</dbReference>
<evidence type="ECO:0000313" key="2">
    <source>
        <dbReference type="EMBL" id="TWI83918.1"/>
    </source>
</evidence>
<dbReference type="OrthoDB" id="1440774at2"/>
<dbReference type="NCBIfam" id="TIGR01200">
    <property type="entry name" value="GLPGLI"/>
    <property type="match status" value="1"/>
</dbReference>
<protein>
    <submittedName>
        <fullName evidence="2">GLPGLI family protein</fullName>
    </submittedName>
</protein>
<name>A0A562SS16_9BACT</name>
<dbReference type="EMBL" id="VLLE01000003">
    <property type="protein sequence ID" value="TWI83918.1"/>
    <property type="molecule type" value="Genomic_DNA"/>
</dbReference>
<organism evidence="2 3">
    <name type="scientific">Lacibacter cauensis</name>
    <dbReference type="NCBI Taxonomy" id="510947"/>
    <lineage>
        <taxon>Bacteria</taxon>
        <taxon>Pseudomonadati</taxon>
        <taxon>Bacteroidota</taxon>
        <taxon>Chitinophagia</taxon>
        <taxon>Chitinophagales</taxon>
        <taxon>Chitinophagaceae</taxon>
        <taxon>Lacibacter</taxon>
    </lineage>
</organism>